<feature type="region of interest" description="Disordered" evidence="1">
    <location>
        <begin position="221"/>
        <end position="249"/>
    </location>
</feature>
<sequence>MNHTASAHLIGLLCSSLSGDGERQRNSSASFNKFMDSPVRSMLPFTPGKCLFCPNISPTFTDSVTHMQNSHGLFVPDRQHLAVDLKTLFEYLYLVIFGYRECIQCGTSKASVQAVQQHMTSKGHCKFDISEQDSEFAEFYDFSELDDNTKSGIESDDNERNEEDMWTSPSRKPLMVNQDSIELPSGRIIFKKLSTQAERSLLSRLKRRNRTMASRIEYYTPEADDKDGSNKEEHSDIDDTTILSKRQKQEKAKTKFQLTYMSANDQRSMMHLPAPQQLSILAMQHRQVKRAQKEDRRRQSHIDRKGNKNLYAYWDTETPVYLCG</sequence>
<keyword evidence="4" id="KW-1185">Reference proteome</keyword>
<dbReference type="Pfam" id="PF12756">
    <property type="entry name" value="zf-C2H2_2"/>
    <property type="match status" value="1"/>
</dbReference>
<proteinExistence type="predicted"/>
<dbReference type="GO" id="GO:0042273">
    <property type="term" value="P:ribosomal large subunit biogenesis"/>
    <property type="evidence" value="ECO:0007669"/>
    <property type="project" value="TreeGrafter"/>
</dbReference>
<dbReference type="OrthoDB" id="19329at2759"/>
<evidence type="ECO:0000313" key="4">
    <source>
        <dbReference type="Proteomes" id="UP000001294"/>
    </source>
</evidence>
<feature type="region of interest" description="Disordered" evidence="1">
    <location>
        <begin position="148"/>
        <end position="171"/>
    </location>
</feature>
<dbReference type="VEuPathDB" id="FungiDB:PMAA_102100"/>
<accession>B6QKD2</accession>
<evidence type="ECO:0000256" key="1">
    <source>
        <dbReference type="SAM" id="MobiDB-lite"/>
    </source>
</evidence>
<dbReference type="PANTHER" id="PTHR13182:SF8">
    <property type="entry name" value="CYTOPLASMIC 60S SUBUNIT BIOGENESIS FACTOR ZNF622"/>
    <property type="match status" value="1"/>
</dbReference>
<gene>
    <name evidence="3" type="ORF">PMAA_102100</name>
</gene>
<dbReference type="EMBL" id="DS995902">
    <property type="protein sequence ID" value="EEA23626.1"/>
    <property type="molecule type" value="Genomic_DNA"/>
</dbReference>
<dbReference type="PANTHER" id="PTHR13182">
    <property type="entry name" value="ZINC FINGER PROTEIN 622"/>
    <property type="match status" value="1"/>
</dbReference>
<dbReference type="InterPro" id="IPR040025">
    <property type="entry name" value="Znf622/Rei1/Reh1"/>
</dbReference>
<dbReference type="PhylomeDB" id="B6QKD2"/>
<organism evidence="3 4">
    <name type="scientific">Talaromyces marneffei (strain ATCC 18224 / CBS 334.59 / QM 7333)</name>
    <name type="common">Penicillium marneffei</name>
    <dbReference type="NCBI Taxonomy" id="441960"/>
    <lineage>
        <taxon>Eukaryota</taxon>
        <taxon>Fungi</taxon>
        <taxon>Dikarya</taxon>
        <taxon>Ascomycota</taxon>
        <taxon>Pezizomycotina</taxon>
        <taxon>Eurotiomycetes</taxon>
        <taxon>Eurotiomycetidae</taxon>
        <taxon>Eurotiales</taxon>
        <taxon>Trichocomaceae</taxon>
        <taxon>Talaromyces</taxon>
        <taxon>Talaromyces sect. Talaromyces</taxon>
    </lineage>
</organism>
<dbReference type="GO" id="GO:0030687">
    <property type="term" value="C:preribosome, large subunit precursor"/>
    <property type="evidence" value="ECO:0007669"/>
    <property type="project" value="TreeGrafter"/>
</dbReference>
<dbReference type="STRING" id="441960.B6QKD2"/>
<dbReference type="Proteomes" id="UP000001294">
    <property type="component" value="Unassembled WGS sequence"/>
</dbReference>
<dbReference type="HOGENOM" id="CLU_018787_2_0_1"/>
<feature type="domain" description="ZN622/Rei1/Reh1 zinc finger C2H2-type" evidence="2">
    <location>
        <begin position="49"/>
        <end position="144"/>
    </location>
</feature>
<protein>
    <submittedName>
        <fullName evidence="3">Pre-60S factor REI1, putative</fullName>
    </submittedName>
</protein>
<dbReference type="InterPro" id="IPR041661">
    <property type="entry name" value="ZN622/Rei1/Reh1_Znf-C2H2"/>
</dbReference>
<reference evidence="4" key="1">
    <citation type="journal article" date="2015" name="Genome Announc.">
        <title>Genome sequence of the AIDS-associated pathogen Penicillium marneffei (ATCC18224) and its near taxonomic relative Talaromyces stipitatus (ATCC10500).</title>
        <authorList>
            <person name="Nierman W.C."/>
            <person name="Fedorova-Abrams N.D."/>
            <person name="Andrianopoulos A."/>
        </authorList>
    </citation>
    <scope>NUCLEOTIDE SEQUENCE [LARGE SCALE GENOMIC DNA]</scope>
    <source>
        <strain evidence="4">ATCC 18224 / CBS 334.59 / QM 7333</strain>
    </source>
</reference>
<name>B6QKD2_TALMQ</name>
<dbReference type="AlphaFoldDB" id="B6QKD2"/>
<evidence type="ECO:0000259" key="2">
    <source>
        <dbReference type="Pfam" id="PF12756"/>
    </source>
</evidence>
<evidence type="ECO:0000313" key="3">
    <source>
        <dbReference type="EMBL" id="EEA23626.1"/>
    </source>
</evidence>
<feature type="compositionally biased region" description="Acidic residues" evidence="1">
    <location>
        <begin position="154"/>
        <end position="165"/>
    </location>
</feature>